<name>A0ABS2WST0_9BACT</name>
<reference evidence="2 3" key="3">
    <citation type="submission" date="2021-02" db="EMBL/GenBank/DDBJ databases">
        <authorList>
            <person name="Merkel A.Y."/>
        </authorList>
    </citation>
    <scope>NUCLEOTIDE SEQUENCE [LARGE SCALE GENOMIC DNA]</scope>
    <source>
        <strain evidence="2 3">T05b</strain>
    </source>
</reference>
<dbReference type="Proteomes" id="UP000703590">
    <property type="component" value="Unassembled WGS sequence"/>
</dbReference>
<protein>
    <submittedName>
        <fullName evidence="2">Glycosyltransferase family 1 protein</fullName>
    </submittedName>
</protein>
<feature type="domain" description="Spore protein YkvP/CgeB glycosyl transferase-like" evidence="1">
    <location>
        <begin position="214"/>
        <end position="319"/>
    </location>
</feature>
<evidence type="ECO:0000313" key="3">
    <source>
        <dbReference type="Proteomes" id="UP000703590"/>
    </source>
</evidence>
<dbReference type="Pfam" id="PF13524">
    <property type="entry name" value="Glyco_trans_1_2"/>
    <property type="match status" value="1"/>
</dbReference>
<gene>
    <name evidence="2" type="ORF">JWV37_07715</name>
</gene>
<reference evidence="3" key="2">
    <citation type="submission" date="2021-02" db="EMBL/GenBank/DDBJ databases">
        <title>Sulfurospirillum tamanensis sp. nov.</title>
        <authorList>
            <person name="Merkel A.Y."/>
        </authorList>
    </citation>
    <scope>NUCLEOTIDE SEQUENCE [LARGE SCALE GENOMIC DNA]</scope>
    <source>
        <strain evidence="3">T05b</strain>
    </source>
</reference>
<dbReference type="EMBL" id="JAFHKK010000015">
    <property type="protein sequence ID" value="MBN2964663.1"/>
    <property type="molecule type" value="Genomic_DNA"/>
</dbReference>
<evidence type="ECO:0000259" key="1">
    <source>
        <dbReference type="Pfam" id="PF13524"/>
    </source>
</evidence>
<dbReference type="InterPro" id="IPR055259">
    <property type="entry name" value="YkvP/CgeB_Glyco_trans-like"/>
</dbReference>
<reference evidence="2 3" key="1">
    <citation type="submission" date="2021-02" db="EMBL/GenBank/DDBJ databases">
        <title>Sulfurospirillum tamanensis sp. nov.</title>
        <authorList>
            <person name="Frolova A."/>
            <person name="Merkel A."/>
            <person name="Slobodkin A."/>
        </authorList>
    </citation>
    <scope>NUCLEOTIDE SEQUENCE [LARGE SCALE GENOMIC DNA]</scope>
    <source>
        <strain evidence="2 3">T05b</strain>
    </source>
</reference>
<dbReference type="RefSeq" id="WP_205459213.1">
    <property type="nucleotide sequence ID" value="NZ_JAFHKK010000015.1"/>
</dbReference>
<evidence type="ECO:0000313" key="2">
    <source>
        <dbReference type="EMBL" id="MBN2964663.1"/>
    </source>
</evidence>
<keyword evidence="3" id="KW-1185">Reference proteome</keyword>
<accession>A0ABS2WST0</accession>
<organism evidence="2 3">
    <name type="scientific">Sulfurospirillum tamanense</name>
    <dbReference type="NCBI Taxonomy" id="2813362"/>
    <lineage>
        <taxon>Bacteria</taxon>
        <taxon>Pseudomonadati</taxon>
        <taxon>Campylobacterota</taxon>
        <taxon>Epsilonproteobacteria</taxon>
        <taxon>Campylobacterales</taxon>
        <taxon>Sulfurospirillaceae</taxon>
        <taxon>Sulfurospirillum</taxon>
    </lineage>
</organism>
<proteinExistence type="predicted"/>
<comment type="caution">
    <text evidence="2">The sequence shown here is derived from an EMBL/GenBank/DDBJ whole genome shotgun (WGS) entry which is preliminary data.</text>
</comment>
<sequence>MKILYINTPSFDYVQDLTYSGLVKEFGLSNVIDYKWNKKFHIPYKKYPKNNGYMKHSFFQTLFRSVDFKAVDYVFVGACKVEAFETYLEVVDKIPASTPVVFIDGGDGNKVGVDLTTYGRPELYEQAIQKRPFDIIFKREYLIGGEYAANVFPLPMSFNLDRLPDIGPLKKYDFSFWAVESDPVRSKALEMLENVFDCRENGTYKNQKMSKYKRKGEFYLQELAACKVVLNLRGGGWDTMRYWEVPAVGSFMLSQKPGIVIPDNFENEKEIVFAQDDLSDLLELGEYYLKHEEKRESIAKQGHQKLLACHTDTKRVAYIFKKIKEMGK</sequence>